<dbReference type="SUPFAM" id="SSF48498">
    <property type="entry name" value="Tetracyclin repressor-like, C-terminal domain"/>
    <property type="match status" value="1"/>
</dbReference>
<name>A0A285HRR1_9FIRM</name>
<dbReference type="GO" id="GO:0003677">
    <property type="term" value="F:DNA binding"/>
    <property type="evidence" value="ECO:0007669"/>
    <property type="project" value="UniProtKB-UniRule"/>
</dbReference>
<gene>
    <name evidence="6" type="ORF">SAMN06265827_12358</name>
</gene>
<dbReference type="Pfam" id="PF00440">
    <property type="entry name" value="TetR_N"/>
    <property type="match status" value="1"/>
</dbReference>
<dbReference type="InterPro" id="IPR009057">
    <property type="entry name" value="Homeodomain-like_sf"/>
</dbReference>
<dbReference type="EMBL" id="OBDZ01000023">
    <property type="protein sequence ID" value="SNY38388.1"/>
    <property type="molecule type" value="Genomic_DNA"/>
</dbReference>
<sequence length="199" mass="22743">MRKGGLKIANISKKDSIINAALKLFSNNGYHKTTVSQIAKEAKVAKGTVYWYFDSKKQLFQAIILTGVERLTSQIESRVKEKDDVLDKLKSIVMIYLEFINKARQHFKVFQEGMIAVIDNDFKDRMMAFRSEQAEFIAAIIEQGKNENKVRLDVDNKDMAYLLLSMVTSFNDYLQGNNDFNIISKGDIIIDVFLQGVAR</sequence>
<keyword evidence="2 4" id="KW-0238">DNA-binding</keyword>
<organism evidence="6 7">
    <name type="scientific">Orenia metallireducens</name>
    <dbReference type="NCBI Taxonomy" id="1413210"/>
    <lineage>
        <taxon>Bacteria</taxon>
        <taxon>Bacillati</taxon>
        <taxon>Bacillota</taxon>
        <taxon>Clostridia</taxon>
        <taxon>Halanaerobiales</taxon>
        <taxon>Halobacteroidaceae</taxon>
        <taxon>Orenia</taxon>
    </lineage>
</organism>
<evidence type="ECO:0000256" key="3">
    <source>
        <dbReference type="ARBA" id="ARBA00023163"/>
    </source>
</evidence>
<dbReference type="PROSITE" id="PS50977">
    <property type="entry name" value="HTH_TETR_2"/>
    <property type="match status" value="1"/>
</dbReference>
<dbReference type="PROSITE" id="PS01081">
    <property type="entry name" value="HTH_TETR_1"/>
    <property type="match status" value="1"/>
</dbReference>
<dbReference type="PANTHER" id="PTHR43479:SF11">
    <property type="entry name" value="ACREF_ENVCD OPERON REPRESSOR-RELATED"/>
    <property type="match status" value="1"/>
</dbReference>
<keyword evidence="3" id="KW-0804">Transcription</keyword>
<dbReference type="InterPro" id="IPR041490">
    <property type="entry name" value="KstR2_TetR_C"/>
</dbReference>
<feature type="domain" description="HTH tetR-type" evidence="5">
    <location>
        <begin position="11"/>
        <end position="71"/>
    </location>
</feature>
<dbReference type="Gene3D" id="1.10.357.10">
    <property type="entry name" value="Tetracycline Repressor, domain 2"/>
    <property type="match status" value="1"/>
</dbReference>
<feature type="DNA-binding region" description="H-T-H motif" evidence="4">
    <location>
        <begin position="34"/>
        <end position="53"/>
    </location>
</feature>
<dbReference type="Proteomes" id="UP000219573">
    <property type="component" value="Unassembled WGS sequence"/>
</dbReference>
<evidence type="ECO:0000256" key="1">
    <source>
        <dbReference type="ARBA" id="ARBA00023015"/>
    </source>
</evidence>
<dbReference type="PRINTS" id="PR00455">
    <property type="entry name" value="HTHTETR"/>
</dbReference>
<dbReference type="PANTHER" id="PTHR43479">
    <property type="entry name" value="ACREF/ENVCD OPERON REPRESSOR-RELATED"/>
    <property type="match status" value="1"/>
</dbReference>
<dbReference type="Pfam" id="PF17932">
    <property type="entry name" value="TetR_C_24"/>
    <property type="match status" value="1"/>
</dbReference>
<evidence type="ECO:0000313" key="6">
    <source>
        <dbReference type="EMBL" id="SNY38388.1"/>
    </source>
</evidence>
<proteinExistence type="predicted"/>
<dbReference type="SUPFAM" id="SSF46689">
    <property type="entry name" value="Homeodomain-like"/>
    <property type="match status" value="1"/>
</dbReference>
<reference evidence="7" key="1">
    <citation type="submission" date="2017-09" db="EMBL/GenBank/DDBJ databases">
        <authorList>
            <person name="Varghese N."/>
            <person name="Submissions S."/>
        </authorList>
    </citation>
    <scope>NUCLEOTIDE SEQUENCE [LARGE SCALE GENOMIC DNA]</scope>
    <source>
        <strain evidence="7">MSL47</strain>
    </source>
</reference>
<evidence type="ECO:0000259" key="5">
    <source>
        <dbReference type="PROSITE" id="PS50977"/>
    </source>
</evidence>
<dbReference type="Gene3D" id="1.10.10.60">
    <property type="entry name" value="Homeodomain-like"/>
    <property type="match status" value="1"/>
</dbReference>
<accession>A0A285HRR1</accession>
<dbReference type="AlphaFoldDB" id="A0A285HRR1"/>
<dbReference type="InterPro" id="IPR001647">
    <property type="entry name" value="HTH_TetR"/>
</dbReference>
<evidence type="ECO:0000313" key="7">
    <source>
        <dbReference type="Proteomes" id="UP000219573"/>
    </source>
</evidence>
<dbReference type="RefSeq" id="WP_172431951.1">
    <property type="nucleotide sequence ID" value="NZ_OBDZ01000023.1"/>
</dbReference>
<keyword evidence="7" id="KW-1185">Reference proteome</keyword>
<dbReference type="FunFam" id="1.10.10.60:FF:000141">
    <property type="entry name" value="TetR family transcriptional regulator"/>
    <property type="match status" value="1"/>
</dbReference>
<evidence type="ECO:0000256" key="2">
    <source>
        <dbReference type="ARBA" id="ARBA00023125"/>
    </source>
</evidence>
<dbReference type="InterPro" id="IPR036271">
    <property type="entry name" value="Tet_transcr_reg_TetR-rel_C_sf"/>
</dbReference>
<protein>
    <submittedName>
        <fullName evidence="6">Transcriptional regulator, TetR family</fullName>
    </submittedName>
</protein>
<keyword evidence="1" id="KW-0805">Transcription regulation</keyword>
<dbReference type="InterPro" id="IPR023772">
    <property type="entry name" value="DNA-bd_HTH_TetR-type_CS"/>
</dbReference>
<evidence type="ECO:0000256" key="4">
    <source>
        <dbReference type="PROSITE-ProRule" id="PRU00335"/>
    </source>
</evidence>
<dbReference type="GO" id="GO:0045892">
    <property type="term" value="P:negative regulation of DNA-templated transcription"/>
    <property type="evidence" value="ECO:0007669"/>
    <property type="project" value="UniProtKB-ARBA"/>
</dbReference>
<dbReference type="InterPro" id="IPR050624">
    <property type="entry name" value="HTH-type_Tx_Regulator"/>
</dbReference>